<feature type="transmembrane region" description="Helical" evidence="13">
    <location>
        <begin position="130"/>
        <end position="148"/>
    </location>
</feature>
<dbReference type="GO" id="GO:0015450">
    <property type="term" value="F:protein-transporting ATPase activity"/>
    <property type="evidence" value="ECO:0007669"/>
    <property type="project" value="InterPro"/>
</dbReference>
<keyword evidence="3 13" id="KW-1003">Cell membrane</keyword>
<dbReference type="Pfam" id="PF02355">
    <property type="entry name" value="SecD_SecF_C"/>
    <property type="match status" value="1"/>
</dbReference>
<dbReference type="NCBIfam" id="TIGR00916">
    <property type="entry name" value="2A0604s01"/>
    <property type="match status" value="1"/>
</dbReference>
<comment type="caution">
    <text evidence="15">The sequence shown here is derived from an EMBL/GenBank/DDBJ whole genome shotgun (WGS) entry which is preliminary data.</text>
</comment>
<feature type="domain" description="Protein export membrane protein SecD/SecF C-terminal" evidence="14">
    <location>
        <begin position="103"/>
        <end position="287"/>
    </location>
</feature>
<keyword evidence="2 13" id="KW-0813">Transport</keyword>
<keyword evidence="4 13" id="KW-0812">Transmembrane</keyword>
<keyword evidence="8 13" id="KW-0472">Membrane</keyword>
<dbReference type="InterPro" id="IPR022645">
    <property type="entry name" value="SecD/SecF_bac"/>
</dbReference>
<comment type="subunit">
    <text evidence="12">Part of the essential Sec protein translocation apparatus which comprises SecA, SecYEG and auxiliary proteins SecDF-YajC and YidC.</text>
</comment>
<gene>
    <name evidence="13 15" type="primary">secF</name>
    <name evidence="15" type="ORF">ENV30_09930</name>
</gene>
<feature type="transmembrane region" description="Helical" evidence="13">
    <location>
        <begin position="182"/>
        <end position="203"/>
    </location>
</feature>
<dbReference type="InterPro" id="IPR022813">
    <property type="entry name" value="SecD/SecF_arch_bac"/>
</dbReference>
<dbReference type="EMBL" id="DTFV01000141">
    <property type="protein sequence ID" value="HGI31599.1"/>
    <property type="molecule type" value="Genomic_DNA"/>
</dbReference>
<dbReference type="Gene3D" id="3.30.70.2040">
    <property type="match status" value="1"/>
</dbReference>
<evidence type="ECO:0000313" key="15">
    <source>
        <dbReference type="EMBL" id="HGI31599.1"/>
    </source>
</evidence>
<feature type="transmembrane region" description="Helical" evidence="13">
    <location>
        <begin position="17"/>
        <end position="35"/>
    </location>
</feature>
<evidence type="ECO:0000256" key="7">
    <source>
        <dbReference type="ARBA" id="ARBA00023010"/>
    </source>
</evidence>
<dbReference type="InterPro" id="IPR048634">
    <property type="entry name" value="SecD_SecF_C"/>
</dbReference>
<name>A0A7V3YI99_9BACT</name>
<keyword evidence="7 13" id="KW-0811">Translocation</keyword>
<accession>A0A7V3YI99</accession>
<comment type="similarity">
    <text evidence="13">Belongs to the SecD/SecF family. SecF subfamily.</text>
</comment>
<dbReference type="FunFam" id="1.20.1640.10:FF:000024">
    <property type="entry name" value="Multifunctional fusion protein"/>
    <property type="match status" value="1"/>
</dbReference>
<sequence>MEFIRATYINFMGVRKAAYVVSLVLVALSLGSVALRGLNYGVDFAGGTLLQFRFSREVATEEIRGVLGSMNLEKSIIQRFSPTEVVIRTPKLSQEDQKRILSLLKEKFGSAELVRVEDVGPAVGADLRRMGIVALLVAIGGILVYVAFRFEFRPAVTSVLALAHDGLTVIGVVSLLQKEFTIPILAAVLTILGYSINDSIVVMDRIRENLVGRKKGEELEDIVNRSVSETLSRTINTSLTTALPVLALYFFGGKMLQDFALAILVGLVVGTYSSIFVVSALWVDWEKRSPRRR</sequence>
<evidence type="ECO:0000256" key="5">
    <source>
        <dbReference type="ARBA" id="ARBA00022927"/>
    </source>
</evidence>
<dbReference type="Gene3D" id="1.20.1640.10">
    <property type="entry name" value="Multidrug efflux transporter AcrB transmembrane domain"/>
    <property type="match status" value="1"/>
</dbReference>
<feature type="transmembrane region" description="Helical" evidence="13">
    <location>
        <begin position="155"/>
        <end position="176"/>
    </location>
</feature>
<evidence type="ECO:0000256" key="10">
    <source>
        <dbReference type="ARBA" id="ARBA00060856"/>
    </source>
</evidence>
<dbReference type="InterPro" id="IPR055344">
    <property type="entry name" value="SecD_SecF_C_bact"/>
</dbReference>
<dbReference type="GO" id="GO:0043952">
    <property type="term" value="P:protein transport by the Sec complex"/>
    <property type="evidence" value="ECO:0007669"/>
    <property type="project" value="UniProtKB-UniRule"/>
</dbReference>
<comment type="similarity">
    <text evidence="10">In the C-terminal section; belongs to the SecD/SecF family. SecF subfamily.</text>
</comment>
<protein>
    <recommendedName>
        <fullName evidence="13">Protein-export membrane protein SecF</fullName>
    </recommendedName>
</protein>
<dbReference type="NCBIfam" id="TIGR00966">
    <property type="entry name" value="transloc_SecF"/>
    <property type="match status" value="1"/>
</dbReference>
<dbReference type="AlphaFoldDB" id="A0A7V3YI99"/>
<evidence type="ECO:0000256" key="3">
    <source>
        <dbReference type="ARBA" id="ARBA00022475"/>
    </source>
</evidence>
<comment type="similarity">
    <text evidence="11">In the N-terminal section; belongs to the SecD/SecF family. SecD subfamily.</text>
</comment>
<dbReference type="PANTHER" id="PTHR30081">
    <property type="entry name" value="PROTEIN-EXPORT MEMBRANE PROTEIN SEC"/>
    <property type="match status" value="1"/>
</dbReference>
<evidence type="ECO:0000256" key="2">
    <source>
        <dbReference type="ARBA" id="ARBA00022448"/>
    </source>
</evidence>
<evidence type="ECO:0000259" key="14">
    <source>
        <dbReference type="Pfam" id="PF02355"/>
    </source>
</evidence>
<dbReference type="GO" id="GO:0005886">
    <property type="term" value="C:plasma membrane"/>
    <property type="evidence" value="ECO:0007669"/>
    <property type="project" value="UniProtKB-SubCell"/>
</dbReference>
<dbReference type="GO" id="GO:0065002">
    <property type="term" value="P:intracellular protein transmembrane transport"/>
    <property type="evidence" value="ECO:0007669"/>
    <property type="project" value="UniProtKB-UniRule"/>
</dbReference>
<comment type="subunit">
    <text evidence="13">Forms a complex with SecD. Part of the essential Sec protein translocation apparatus which comprises SecA, SecYEG and auxiliary proteins SecDF. Other proteins may also be involved.</text>
</comment>
<feature type="transmembrane region" description="Helical" evidence="13">
    <location>
        <begin position="259"/>
        <end position="283"/>
    </location>
</feature>
<evidence type="ECO:0000256" key="6">
    <source>
        <dbReference type="ARBA" id="ARBA00022989"/>
    </source>
</evidence>
<evidence type="ECO:0000256" key="11">
    <source>
        <dbReference type="ARBA" id="ARBA00061053"/>
    </source>
</evidence>
<dbReference type="PANTHER" id="PTHR30081:SF8">
    <property type="entry name" value="PROTEIN TRANSLOCASE SUBUNIT SECF"/>
    <property type="match status" value="1"/>
</dbReference>
<evidence type="ECO:0000256" key="13">
    <source>
        <dbReference type="HAMAP-Rule" id="MF_01464"/>
    </source>
</evidence>
<dbReference type="Pfam" id="PF07549">
    <property type="entry name" value="Sec_GG"/>
    <property type="match status" value="1"/>
</dbReference>
<dbReference type="InterPro" id="IPR022646">
    <property type="entry name" value="SecD/SecF_CS"/>
</dbReference>
<evidence type="ECO:0000256" key="1">
    <source>
        <dbReference type="ARBA" id="ARBA00004651"/>
    </source>
</evidence>
<comment type="subcellular location">
    <subcellularLocation>
        <location evidence="1 13">Cell membrane</location>
        <topology evidence="1 13">Multi-pass membrane protein</topology>
    </subcellularLocation>
</comment>
<proteinExistence type="inferred from homology"/>
<reference evidence="15" key="1">
    <citation type="journal article" date="2020" name="mSystems">
        <title>Genome- and Community-Level Interaction Insights into Carbon Utilization and Element Cycling Functions of Hydrothermarchaeota in Hydrothermal Sediment.</title>
        <authorList>
            <person name="Zhou Z."/>
            <person name="Liu Y."/>
            <person name="Xu W."/>
            <person name="Pan J."/>
            <person name="Luo Z.H."/>
            <person name="Li M."/>
        </authorList>
    </citation>
    <scope>NUCLEOTIDE SEQUENCE [LARGE SCALE GENOMIC DNA]</scope>
    <source>
        <strain evidence="15">SpSt-747</strain>
    </source>
</reference>
<evidence type="ECO:0000256" key="8">
    <source>
        <dbReference type="ARBA" id="ARBA00023136"/>
    </source>
</evidence>
<evidence type="ECO:0000256" key="9">
    <source>
        <dbReference type="ARBA" id="ARBA00059018"/>
    </source>
</evidence>
<keyword evidence="5 13" id="KW-0653">Protein transport</keyword>
<keyword evidence="6 13" id="KW-1133">Transmembrane helix</keyword>
<evidence type="ECO:0000256" key="12">
    <source>
        <dbReference type="ARBA" id="ARBA00065973"/>
    </source>
</evidence>
<dbReference type="HAMAP" id="MF_01464_B">
    <property type="entry name" value="SecF_B"/>
    <property type="match status" value="1"/>
</dbReference>
<dbReference type="GO" id="GO:0006605">
    <property type="term" value="P:protein targeting"/>
    <property type="evidence" value="ECO:0007669"/>
    <property type="project" value="UniProtKB-UniRule"/>
</dbReference>
<dbReference type="InterPro" id="IPR005665">
    <property type="entry name" value="SecF_bac"/>
</dbReference>
<feature type="transmembrane region" description="Helical" evidence="13">
    <location>
        <begin position="235"/>
        <end position="253"/>
    </location>
</feature>
<evidence type="ECO:0000256" key="4">
    <source>
        <dbReference type="ARBA" id="ARBA00022692"/>
    </source>
</evidence>
<comment type="function">
    <text evidence="9 13">Part of the Sec protein translocase complex. Interacts with the SecYEG preprotein conducting channel. SecDF uses the proton motive force (PMF) to complete protein translocation after the ATP-dependent function of SecA.</text>
</comment>
<dbReference type="PRINTS" id="PR01755">
    <property type="entry name" value="SECFTRNLCASE"/>
</dbReference>
<dbReference type="SUPFAM" id="SSF82866">
    <property type="entry name" value="Multidrug efflux transporter AcrB transmembrane domain"/>
    <property type="match status" value="1"/>
</dbReference>
<organism evidence="15">
    <name type="scientific">Candidatus Caldatribacterium californiense</name>
    <dbReference type="NCBI Taxonomy" id="1454726"/>
    <lineage>
        <taxon>Bacteria</taxon>
        <taxon>Pseudomonadati</taxon>
        <taxon>Atribacterota</taxon>
        <taxon>Atribacteria</taxon>
        <taxon>Atribacterales</taxon>
        <taxon>Candidatus Caldatribacteriaceae</taxon>
        <taxon>Candidatus Caldatribacterium</taxon>
    </lineage>
</organism>